<dbReference type="AlphaFoldDB" id="A0A1I8H1U5"/>
<keyword evidence="2" id="KW-0862">Zinc</keyword>
<keyword evidence="1 3" id="KW-0479">Metal-binding</keyword>
<evidence type="ECO:0000259" key="4">
    <source>
        <dbReference type="PROSITE" id="PS50089"/>
    </source>
</evidence>
<organism evidence="5 6">
    <name type="scientific">Macrostomum lignano</name>
    <dbReference type="NCBI Taxonomy" id="282301"/>
    <lineage>
        <taxon>Eukaryota</taxon>
        <taxon>Metazoa</taxon>
        <taxon>Spiralia</taxon>
        <taxon>Lophotrochozoa</taxon>
        <taxon>Platyhelminthes</taxon>
        <taxon>Rhabditophora</taxon>
        <taxon>Macrostomorpha</taxon>
        <taxon>Macrostomida</taxon>
        <taxon>Macrostomidae</taxon>
        <taxon>Macrostomum</taxon>
    </lineage>
</organism>
<dbReference type="Pfam" id="PF13923">
    <property type="entry name" value="zf-C3HC4_2"/>
    <property type="match status" value="1"/>
</dbReference>
<dbReference type="SUPFAM" id="SSF57850">
    <property type="entry name" value="RING/U-box"/>
    <property type="match status" value="1"/>
</dbReference>
<sequence>MADSRVYLNLCYSQYETDAGEETNKDLECPVCLGTFTDPLYVCASHHTLCRPCYERLLREASTCPICRSQLSTKPLQNSTMERLISSSHLIPQEGATCRWKDEAGQCTIPVFVKCRHCDRRLCSRHFSIHWMQFEADCTNLVDRVQQQTAEADRVNASLQPWNSLIVGLIEFLDMEKKRLQDLLNSATPKADWAALAVRKRAEAAALQAALASDDQRAARAKFDQLRGLVEASKATFGLENVGPPPTDEQRREIDKAKSAIDTIVGTMVGTCGGIDDLIGVYDDEFDVYAVCEVYDKNESDIFTTVCRCYVLKTSMSIASR</sequence>
<evidence type="ECO:0000256" key="1">
    <source>
        <dbReference type="ARBA" id="ARBA00022771"/>
    </source>
</evidence>
<accession>A0A1I8H1U5</accession>
<dbReference type="Proteomes" id="UP000095280">
    <property type="component" value="Unplaced"/>
</dbReference>
<keyword evidence="1 3" id="KW-0863">Zinc-finger</keyword>
<proteinExistence type="predicted"/>
<dbReference type="WBParaSite" id="maker-uti_cns_0003929-snap-gene-0.15-mRNA-1">
    <property type="protein sequence ID" value="maker-uti_cns_0003929-snap-gene-0.15-mRNA-1"/>
    <property type="gene ID" value="maker-uti_cns_0003929-snap-gene-0.15"/>
</dbReference>
<evidence type="ECO:0000313" key="6">
    <source>
        <dbReference type="WBParaSite" id="maker-uti_cns_0003929-snap-gene-0.15-mRNA-1"/>
    </source>
</evidence>
<protein>
    <submittedName>
        <fullName evidence="6">RING-type domain-containing protein</fullName>
    </submittedName>
</protein>
<dbReference type="InterPro" id="IPR013083">
    <property type="entry name" value="Znf_RING/FYVE/PHD"/>
</dbReference>
<reference evidence="6" key="1">
    <citation type="submission" date="2016-11" db="UniProtKB">
        <authorList>
            <consortium name="WormBaseParasite"/>
        </authorList>
    </citation>
    <scope>IDENTIFICATION</scope>
</reference>
<evidence type="ECO:0000256" key="2">
    <source>
        <dbReference type="ARBA" id="ARBA00022833"/>
    </source>
</evidence>
<dbReference type="GO" id="GO:0008270">
    <property type="term" value="F:zinc ion binding"/>
    <property type="evidence" value="ECO:0007669"/>
    <property type="project" value="UniProtKB-KW"/>
</dbReference>
<feature type="domain" description="RING-type" evidence="4">
    <location>
        <begin position="29"/>
        <end position="68"/>
    </location>
</feature>
<name>A0A1I8H1U5_9PLAT</name>
<keyword evidence="5" id="KW-1185">Reference proteome</keyword>
<evidence type="ECO:0000313" key="5">
    <source>
        <dbReference type="Proteomes" id="UP000095280"/>
    </source>
</evidence>
<dbReference type="PROSITE" id="PS50089">
    <property type="entry name" value="ZF_RING_2"/>
    <property type="match status" value="1"/>
</dbReference>
<dbReference type="Gene3D" id="3.30.40.10">
    <property type="entry name" value="Zinc/RING finger domain, C3HC4 (zinc finger)"/>
    <property type="match status" value="1"/>
</dbReference>
<dbReference type="InterPro" id="IPR001841">
    <property type="entry name" value="Znf_RING"/>
</dbReference>
<evidence type="ECO:0000256" key="3">
    <source>
        <dbReference type="PROSITE-ProRule" id="PRU00175"/>
    </source>
</evidence>